<protein>
    <recommendedName>
        <fullName evidence="6 13">Phosphoglycerate kinase</fullName>
        <ecNumber evidence="5 13">2.7.2.3</ecNumber>
    </recommendedName>
</protein>
<evidence type="ECO:0000256" key="16">
    <source>
        <dbReference type="RuleBase" id="RU000532"/>
    </source>
</evidence>
<dbReference type="UniPathway" id="UPA00109">
    <property type="reaction ID" value="UER00185"/>
</dbReference>
<feature type="binding site" evidence="14">
    <location>
        <position position="124"/>
    </location>
    <ligand>
        <name>(2R)-3-phosphoglycerate</name>
        <dbReference type="ChEBI" id="CHEBI:58272"/>
    </ligand>
</feature>
<evidence type="ECO:0000256" key="1">
    <source>
        <dbReference type="ARBA" id="ARBA00000642"/>
    </source>
</evidence>
<dbReference type="Pfam" id="PF00162">
    <property type="entry name" value="PGK"/>
    <property type="match status" value="1"/>
</dbReference>
<dbReference type="InterPro" id="IPR015911">
    <property type="entry name" value="Phosphoglycerate_kinase_CS"/>
</dbReference>
<evidence type="ECO:0000256" key="5">
    <source>
        <dbReference type="ARBA" id="ARBA00013061"/>
    </source>
</evidence>
<dbReference type="GO" id="GO:0006094">
    <property type="term" value="P:gluconeogenesis"/>
    <property type="evidence" value="ECO:0007669"/>
    <property type="project" value="TreeGrafter"/>
</dbReference>
<dbReference type="OrthoDB" id="6575at2157"/>
<keyword evidence="8 13" id="KW-0808">Transferase</keyword>
<dbReference type="FunCoup" id="I3TGA8">
    <property type="interactions" value="128"/>
</dbReference>
<dbReference type="FunFam" id="3.40.50.1260:FF:000006">
    <property type="entry name" value="Phosphoglycerate kinase"/>
    <property type="match status" value="1"/>
</dbReference>
<dbReference type="InterPro" id="IPR015824">
    <property type="entry name" value="Phosphoglycerate_kinase_N"/>
</dbReference>
<dbReference type="HOGENOM" id="CLU_025427_0_2_2"/>
<feature type="binding site" evidence="13">
    <location>
        <position position="43"/>
    </location>
    <ligand>
        <name>substrate</name>
    </ligand>
</feature>
<dbReference type="GO" id="GO:0005524">
    <property type="term" value="F:ATP binding"/>
    <property type="evidence" value="ECO:0007669"/>
    <property type="project" value="UniProtKB-KW"/>
</dbReference>
<dbReference type="InterPro" id="IPR001576">
    <property type="entry name" value="Phosphoglycerate_kinase"/>
</dbReference>
<name>I3TGA8_THEC1</name>
<dbReference type="PANTHER" id="PTHR11406">
    <property type="entry name" value="PHOSPHOGLYCERATE KINASE"/>
    <property type="match status" value="1"/>
</dbReference>
<keyword evidence="11 13" id="KW-0067">ATP-binding</keyword>
<feature type="binding site" evidence="13">
    <location>
        <begin position="363"/>
        <end position="366"/>
    </location>
    <ligand>
        <name>ATP</name>
        <dbReference type="ChEBI" id="CHEBI:30616"/>
    </ligand>
</feature>
<dbReference type="AlphaFoldDB" id="I3TGA8"/>
<dbReference type="PRINTS" id="PR00477">
    <property type="entry name" value="PHGLYCKINASE"/>
</dbReference>
<dbReference type="Gene3D" id="3.40.50.1260">
    <property type="entry name" value="Phosphoglycerate kinase, N-terminal domain"/>
    <property type="match status" value="2"/>
</dbReference>
<comment type="catalytic activity">
    <reaction evidence="1 13 16">
        <text>(2R)-3-phosphoglycerate + ATP = (2R)-3-phospho-glyceroyl phosphate + ADP</text>
        <dbReference type="Rhea" id="RHEA:14801"/>
        <dbReference type="ChEBI" id="CHEBI:30616"/>
        <dbReference type="ChEBI" id="CHEBI:57604"/>
        <dbReference type="ChEBI" id="CHEBI:58272"/>
        <dbReference type="ChEBI" id="CHEBI:456216"/>
        <dbReference type="EC" id="2.7.2.3"/>
    </reaction>
</comment>
<feature type="binding site" evidence="13 14">
    <location>
        <begin position="67"/>
        <end position="70"/>
    </location>
    <ligand>
        <name>substrate</name>
    </ligand>
</feature>
<gene>
    <name evidence="13" type="primary">pgk</name>
    <name evidence="17" type="ordered locus">TCELL_1374</name>
</gene>
<evidence type="ECO:0000256" key="2">
    <source>
        <dbReference type="ARBA" id="ARBA00004496"/>
    </source>
</evidence>
<evidence type="ECO:0000256" key="15">
    <source>
        <dbReference type="PIRSR" id="PIRSR000724-2"/>
    </source>
</evidence>
<evidence type="ECO:0000256" key="4">
    <source>
        <dbReference type="ARBA" id="ARBA00008982"/>
    </source>
</evidence>
<accession>I3TGA8</accession>
<comment type="pathway">
    <text evidence="3 13">Carbohydrate degradation; glycolysis; pyruvate from D-glyceraldehyde 3-phosphate: step 2/5.</text>
</comment>
<dbReference type="HAMAP" id="MF_00145">
    <property type="entry name" value="Phosphoglyc_kinase"/>
    <property type="match status" value="1"/>
</dbReference>
<dbReference type="GO" id="GO:0004618">
    <property type="term" value="F:phosphoglycerate kinase activity"/>
    <property type="evidence" value="ECO:0007669"/>
    <property type="project" value="UniProtKB-UniRule"/>
</dbReference>
<dbReference type="InterPro" id="IPR036043">
    <property type="entry name" value="Phosphoglycerate_kinase_sf"/>
</dbReference>
<feature type="binding site" evidence="13">
    <location>
        <position position="164"/>
    </location>
    <ligand>
        <name>substrate</name>
    </ligand>
</feature>
<dbReference type="GO" id="GO:0043531">
    <property type="term" value="F:ADP binding"/>
    <property type="evidence" value="ECO:0007669"/>
    <property type="project" value="TreeGrafter"/>
</dbReference>
<keyword evidence="7 13" id="KW-0963">Cytoplasm</keyword>
<dbReference type="eggNOG" id="arCOG00496">
    <property type="taxonomic scope" value="Archaea"/>
</dbReference>
<dbReference type="SUPFAM" id="SSF53748">
    <property type="entry name" value="Phosphoglycerate kinase"/>
    <property type="match status" value="1"/>
</dbReference>
<dbReference type="EC" id="2.7.2.3" evidence="5 13"/>
<dbReference type="PROSITE" id="PS00111">
    <property type="entry name" value="PGLYCERATE_KINASE"/>
    <property type="match status" value="1"/>
</dbReference>
<evidence type="ECO:0000256" key="3">
    <source>
        <dbReference type="ARBA" id="ARBA00004838"/>
    </source>
</evidence>
<proteinExistence type="inferred from homology"/>
<dbReference type="EMBL" id="CP003531">
    <property type="protein sequence ID" value="AFK51796.1"/>
    <property type="molecule type" value="Genomic_DNA"/>
</dbReference>
<dbReference type="PIRSF" id="PIRSF000724">
    <property type="entry name" value="Pgk"/>
    <property type="match status" value="1"/>
</dbReference>
<comment type="subunit">
    <text evidence="13">Monomer.</text>
</comment>
<sequence length="415" mass="45756">MDNSLLDLPTLKDLDITRRRVFMRVDINSPIDPETGKILDDRRIRVHAKYIKEIVDKYEPALVIGSHQGRPGERDFTTLEEHAELLSKYSGVQVKFVDDVMGPAARSAISELRPGEVLLLDNLRLVSEEVLEGAPEAQSMTVFVRRLSGLFDYYVNDAFATAHRSQPSIVGFPLVLPSAMGPLFEKEVIAAAKIFSSTSGPRIFILGGSKVHDLLRVIENLVRNRLADRILTTGLLAQLFLVAKGVRLGDENVRLLEEKNILTLIPRARLLLMKGAPIETPVDVKTHNEKDDAVENVSITKITGVIKDIGETTLEIYCELIKEASLIVMRGPAGVIEDSKFREGTLKILDAVYNSRAFVVIAGGHLGSMIDETKVNDRIHVSTGGNALLLLLSGEELPAIKALQMSKSIFHGGKR</sequence>
<evidence type="ECO:0000256" key="10">
    <source>
        <dbReference type="ARBA" id="ARBA00022777"/>
    </source>
</evidence>
<feature type="binding site" evidence="13 14">
    <location>
        <begin position="26"/>
        <end position="28"/>
    </location>
    <ligand>
        <name>substrate</name>
    </ligand>
</feature>
<evidence type="ECO:0000256" key="13">
    <source>
        <dbReference type="HAMAP-Rule" id="MF_00145"/>
    </source>
</evidence>
<evidence type="ECO:0000256" key="6">
    <source>
        <dbReference type="ARBA" id="ARBA00016471"/>
    </source>
</evidence>
<keyword evidence="10 13" id="KW-0418">Kinase</keyword>
<evidence type="ECO:0000256" key="9">
    <source>
        <dbReference type="ARBA" id="ARBA00022741"/>
    </source>
</evidence>
<evidence type="ECO:0000313" key="18">
    <source>
        <dbReference type="Proteomes" id="UP000005270"/>
    </source>
</evidence>
<feature type="binding site" evidence="13">
    <location>
        <position position="124"/>
    </location>
    <ligand>
        <name>substrate</name>
    </ligand>
</feature>
<comment type="caution">
    <text evidence="13">Lacks conserved residue(s) required for the propagation of feature annotation.</text>
</comment>
<reference evidence="17 18" key="1">
    <citation type="journal article" date="2012" name="J. Bacteriol.">
        <title>Complete genome sequence of the hyperthermophilic cellulolytic Crenarchaeon 'Thermogladius cellulolyticus' 1633.</title>
        <authorList>
            <person name="Mardanov A.V."/>
            <person name="Kochetkova T.V."/>
            <person name="Beletsky A.V."/>
            <person name="Bonch-Osmolovskaya E.A."/>
            <person name="Ravin N.V."/>
            <person name="Skryabin K.G."/>
        </authorList>
    </citation>
    <scope>NUCLEOTIDE SEQUENCE [LARGE SCALE GENOMIC DNA]</scope>
    <source>
        <strain evidence="18">DSM 22663 / VKM B-2946 / 1633</strain>
    </source>
</reference>
<dbReference type="Proteomes" id="UP000005270">
    <property type="component" value="Chromosome"/>
</dbReference>
<comment type="subcellular location">
    <subcellularLocation>
        <location evidence="2 13">Cytoplasm</location>
    </subcellularLocation>
</comment>
<keyword evidence="18" id="KW-1185">Reference proteome</keyword>
<dbReference type="STRING" id="1184251.TCELL_1374"/>
<dbReference type="GO" id="GO:0006096">
    <property type="term" value="P:glycolytic process"/>
    <property type="evidence" value="ECO:0007669"/>
    <property type="project" value="UniProtKB-UniRule"/>
</dbReference>
<evidence type="ECO:0000256" key="7">
    <source>
        <dbReference type="ARBA" id="ARBA00022490"/>
    </source>
</evidence>
<feature type="binding site" evidence="13 15">
    <location>
        <position position="337"/>
    </location>
    <ligand>
        <name>ATP</name>
        <dbReference type="ChEBI" id="CHEBI:30616"/>
    </ligand>
</feature>
<dbReference type="InParanoid" id="I3TGA8"/>
<dbReference type="GO" id="GO:0005829">
    <property type="term" value="C:cytosol"/>
    <property type="evidence" value="ECO:0007669"/>
    <property type="project" value="TreeGrafter"/>
</dbReference>
<evidence type="ECO:0000256" key="14">
    <source>
        <dbReference type="PIRSR" id="PIRSR000724-1"/>
    </source>
</evidence>
<evidence type="ECO:0000256" key="12">
    <source>
        <dbReference type="ARBA" id="ARBA00023152"/>
    </source>
</evidence>
<keyword evidence="9 13" id="KW-0547">Nucleotide-binding</keyword>
<organism evidence="17 18">
    <name type="scientific">Thermogladius calderae (strain DSM 22663 / VKM B-2946 / 1633)</name>
    <dbReference type="NCBI Taxonomy" id="1184251"/>
    <lineage>
        <taxon>Archaea</taxon>
        <taxon>Thermoproteota</taxon>
        <taxon>Thermoprotei</taxon>
        <taxon>Desulfurococcales</taxon>
        <taxon>Desulfurococcaceae</taxon>
        <taxon>Thermogladius</taxon>
    </lineage>
</organism>
<feature type="binding site" evidence="14">
    <location>
        <position position="43"/>
    </location>
    <ligand>
        <name>(2R)-3-phosphoglycerate</name>
        <dbReference type="ChEBI" id="CHEBI:58272"/>
    </ligand>
</feature>
<evidence type="ECO:0000256" key="8">
    <source>
        <dbReference type="ARBA" id="ARBA00022679"/>
    </source>
</evidence>
<dbReference type="PANTHER" id="PTHR11406:SF23">
    <property type="entry name" value="PHOSPHOGLYCERATE KINASE 1, CHLOROPLASTIC-RELATED"/>
    <property type="match status" value="1"/>
</dbReference>
<dbReference type="KEGG" id="thg:TCELL_1374"/>
<feature type="binding site" evidence="14">
    <location>
        <position position="164"/>
    </location>
    <ligand>
        <name>(2R)-3-phosphoglycerate</name>
        <dbReference type="ChEBI" id="CHEBI:58272"/>
    </ligand>
</feature>
<keyword evidence="12 13" id="KW-0324">Glycolysis</keyword>
<comment type="similarity">
    <text evidence="4 13 16">Belongs to the phosphoglycerate kinase family.</text>
</comment>
<dbReference type="FunFam" id="3.40.50.1260:FF:000012">
    <property type="entry name" value="Phosphoglycerate kinase"/>
    <property type="match status" value="1"/>
</dbReference>
<evidence type="ECO:0000256" key="11">
    <source>
        <dbReference type="ARBA" id="ARBA00022840"/>
    </source>
</evidence>
<evidence type="ECO:0000313" key="17">
    <source>
        <dbReference type="EMBL" id="AFK51796.1"/>
    </source>
</evidence>